<sequence>MIQVKIDSVRVSLMSPQRVIVLRQLDADRYLPIWVGPYEAEAITVALQEIEMARPLTHDLLKNVINIYGAKILRIEIIALREKIFFGHIVTEVNGEIINIDSRPSDAIAMAVRAHVPILVDQEVLDIAGIFPEEDVQASSIGEDAPEGAGDDRLSIFEDFFDQLESDKDEDDEKLDENPDDDPDPKD</sequence>
<accession>A0A8J6TH09</accession>
<evidence type="ECO:0000313" key="3">
    <source>
        <dbReference type="EMBL" id="MBC8336493.1"/>
    </source>
</evidence>
<dbReference type="PANTHER" id="PTHR15160">
    <property type="entry name" value="VON HIPPEL-LINDAU PROTEIN"/>
    <property type="match status" value="1"/>
</dbReference>
<dbReference type="InterPro" id="IPR003729">
    <property type="entry name" value="Bi_nuclease_dom"/>
</dbReference>
<name>A0A8J6TH09_9CHLR</name>
<feature type="region of interest" description="Disordered" evidence="1">
    <location>
        <begin position="164"/>
        <end position="187"/>
    </location>
</feature>
<dbReference type="PANTHER" id="PTHR15160:SF1">
    <property type="entry name" value="VON HIPPEL-LINDAU DISEASE TUMOR SUPPRESSOR"/>
    <property type="match status" value="1"/>
</dbReference>
<dbReference type="EMBL" id="JACNJN010000167">
    <property type="protein sequence ID" value="MBC8336493.1"/>
    <property type="molecule type" value="Genomic_DNA"/>
</dbReference>
<dbReference type="Proteomes" id="UP000614469">
    <property type="component" value="Unassembled WGS sequence"/>
</dbReference>
<organism evidence="3 4">
    <name type="scientific">Candidatus Desulfolinea nitratireducens</name>
    <dbReference type="NCBI Taxonomy" id="2841698"/>
    <lineage>
        <taxon>Bacteria</taxon>
        <taxon>Bacillati</taxon>
        <taxon>Chloroflexota</taxon>
        <taxon>Anaerolineae</taxon>
        <taxon>Anaerolineales</taxon>
        <taxon>Anaerolineales incertae sedis</taxon>
        <taxon>Candidatus Desulfolinea</taxon>
    </lineage>
</organism>
<dbReference type="InterPro" id="IPR036104">
    <property type="entry name" value="BFN_sf"/>
</dbReference>
<evidence type="ECO:0000313" key="4">
    <source>
        <dbReference type="Proteomes" id="UP000614469"/>
    </source>
</evidence>
<evidence type="ECO:0000259" key="2">
    <source>
        <dbReference type="PROSITE" id="PS51658"/>
    </source>
</evidence>
<dbReference type="GO" id="GO:0004518">
    <property type="term" value="F:nuclease activity"/>
    <property type="evidence" value="ECO:0007669"/>
    <property type="project" value="InterPro"/>
</dbReference>
<gene>
    <name evidence="3" type="ORF">H8E29_14610</name>
</gene>
<dbReference type="Gene3D" id="3.10.690.10">
    <property type="entry name" value="Bifunctional nuclease domain"/>
    <property type="match status" value="1"/>
</dbReference>
<proteinExistence type="predicted"/>
<dbReference type="SUPFAM" id="SSF103256">
    <property type="entry name" value="Hypothetical protein TM0160"/>
    <property type="match status" value="1"/>
</dbReference>
<evidence type="ECO:0000256" key="1">
    <source>
        <dbReference type="SAM" id="MobiDB-lite"/>
    </source>
</evidence>
<comment type="caution">
    <text evidence="3">The sequence shown here is derived from an EMBL/GenBank/DDBJ whole genome shotgun (WGS) entry which is preliminary data.</text>
</comment>
<dbReference type="AlphaFoldDB" id="A0A8J6TH09"/>
<feature type="domain" description="BFN" evidence="2">
    <location>
        <begin position="1"/>
        <end position="132"/>
    </location>
</feature>
<dbReference type="PROSITE" id="PS51658">
    <property type="entry name" value="BFN"/>
    <property type="match status" value="1"/>
</dbReference>
<dbReference type="Pfam" id="PF02577">
    <property type="entry name" value="BFN_dom"/>
    <property type="match status" value="1"/>
</dbReference>
<protein>
    <submittedName>
        <fullName evidence="3">Bifunctional nuclease family protein</fullName>
    </submittedName>
</protein>
<reference evidence="3 4" key="1">
    <citation type="submission" date="2020-08" db="EMBL/GenBank/DDBJ databases">
        <title>Bridging the membrane lipid divide: bacteria of the FCB group superphylum have the potential to synthesize archaeal ether lipids.</title>
        <authorList>
            <person name="Villanueva L."/>
            <person name="Von Meijenfeldt F.A.B."/>
            <person name="Westbye A.B."/>
            <person name="Yadav S."/>
            <person name="Hopmans E.C."/>
            <person name="Dutilh B.E."/>
            <person name="Sinninghe Damste J.S."/>
        </authorList>
    </citation>
    <scope>NUCLEOTIDE SEQUENCE [LARGE SCALE GENOMIC DNA]</scope>
    <source>
        <strain evidence="3">NIOZ-UU36</strain>
    </source>
</reference>